<accession>X1FVL1</accession>
<dbReference type="Gene3D" id="3.60.21.10">
    <property type="match status" value="1"/>
</dbReference>
<evidence type="ECO:0000259" key="1">
    <source>
        <dbReference type="Pfam" id="PF00149"/>
    </source>
</evidence>
<dbReference type="InterPro" id="IPR029052">
    <property type="entry name" value="Metallo-depent_PP-like"/>
</dbReference>
<gene>
    <name evidence="2" type="ORF">S03H2_37474</name>
</gene>
<reference evidence="2" key="1">
    <citation type="journal article" date="2014" name="Front. Microbiol.">
        <title>High frequency of phylogenetically diverse reductive dehalogenase-homologous genes in deep subseafloor sedimentary metagenomes.</title>
        <authorList>
            <person name="Kawai M."/>
            <person name="Futagami T."/>
            <person name="Toyoda A."/>
            <person name="Takaki Y."/>
            <person name="Nishi S."/>
            <person name="Hori S."/>
            <person name="Arai W."/>
            <person name="Tsubouchi T."/>
            <person name="Morono Y."/>
            <person name="Uchiyama I."/>
            <person name="Ito T."/>
            <person name="Fujiyama A."/>
            <person name="Inagaki F."/>
            <person name="Takami H."/>
        </authorList>
    </citation>
    <scope>NUCLEOTIDE SEQUENCE</scope>
    <source>
        <strain evidence="2">Expedition CK06-06</strain>
    </source>
</reference>
<dbReference type="SUPFAM" id="SSF56300">
    <property type="entry name" value="Metallo-dependent phosphatases"/>
    <property type="match status" value="1"/>
</dbReference>
<dbReference type="GO" id="GO:0016787">
    <property type="term" value="F:hydrolase activity"/>
    <property type="evidence" value="ECO:0007669"/>
    <property type="project" value="InterPro"/>
</dbReference>
<feature type="domain" description="Calcineurin-like phosphoesterase" evidence="1">
    <location>
        <begin position="11"/>
        <end position="180"/>
    </location>
</feature>
<feature type="non-terminal residue" evidence="2">
    <location>
        <position position="1"/>
    </location>
</feature>
<dbReference type="PANTHER" id="PTHR43143:SF1">
    <property type="entry name" value="SERINE_THREONINE-PROTEIN PHOSPHATASE CPPED1"/>
    <property type="match status" value="1"/>
</dbReference>
<dbReference type="Pfam" id="PF00149">
    <property type="entry name" value="Metallophos"/>
    <property type="match status" value="1"/>
</dbReference>
<proteinExistence type="predicted"/>
<name>X1FVL1_9ZZZZ</name>
<organism evidence="2">
    <name type="scientific">marine sediment metagenome</name>
    <dbReference type="NCBI Taxonomy" id="412755"/>
    <lineage>
        <taxon>unclassified sequences</taxon>
        <taxon>metagenomes</taxon>
        <taxon>ecological metagenomes</taxon>
    </lineage>
</organism>
<dbReference type="PANTHER" id="PTHR43143">
    <property type="entry name" value="METALLOPHOSPHOESTERASE, CALCINEURIN SUPERFAMILY"/>
    <property type="match status" value="1"/>
</dbReference>
<dbReference type="InterPro" id="IPR051918">
    <property type="entry name" value="STPP_CPPED1"/>
</dbReference>
<comment type="caution">
    <text evidence="2">The sequence shown here is derived from an EMBL/GenBank/DDBJ whole genome shotgun (WGS) entry which is preliminary data.</text>
</comment>
<protein>
    <recommendedName>
        <fullName evidence="1">Calcineurin-like phosphoesterase domain-containing protein</fullName>
    </recommendedName>
</protein>
<dbReference type="InterPro" id="IPR004843">
    <property type="entry name" value="Calcineurin-like_PHP"/>
</dbReference>
<dbReference type="EMBL" id="BARU01023069">
    <property type="protein sequence ID" value="GAH49027.1"/>
    <property type="molecule type" value="Genomic_DNA"/>
</dbReference>
<sequence>ADREEYSFLSTGDTQFSDLLTFVQLQEEYDQITQMSGDPGVFTIAGDLTMTGCQWEMDLYKDVQAKAHVRVYNVFGGHDGNYARKDGGRGSVYHYQKNLAPAWYSWDYGPVHFATYVSETSFLTARQLALQNRWLAADLAAQPAGKPIVLSTHIPPSNEVMQAWLDKYNIIGLLFGHWHQIHSCGYGGVPYLETGPMRGRDWGAFTRQFRVITYADRKLSSEIRVCGQVQRLDIIAPQGAVSRGTVPVQIKAYDTTRRIAKVTCEIEAGGEPAEVPLRR</sequence>
<dbReference type="AlphaFoldDB" id="X1FVL1"/>
<feature type="non-terminal residue" evidence="2">
    <location>
        <position position="279"/>
    </location>
</feature>
<evidence type="ECO:0000313" key="2">
    <source>
        <dbReference type="EMBL" id="GAH49027.1"/>
    </source>
</evidence>